<proteinExistence type="predicted"/>
<feature type="transmembrane region" description="Helical" evidence="1">
    <location>
        <begin position="7"/>
        <end position="32"/>
    </location>
</feature>
<dbReference type="Proteomes" id="UP000095283">
    <property type="component" value="Unplaced"/>
</dbReference>
<protein>
    <submittedName>
        <fullName evidence="3">Uncharacterized protein</fullName>
    </submittedName>
</protein>
<keyword evidence="1" id="KW-1133">Transmembrane helix</keyword>
<reference evidence="3" key="1">
    <citation type="submission" date="2016-11" db="UniProtKB">
        <authorList>
            <consortium name="WormBaseParasite"/>
        </authorList>
    </citation>
    <scope>IDENTIFICATION</scope>
</reference>
<keyword evidence="2" id="KW-1185">Reference proteome</keyword>
<evidence type="ECO:0000313" key="2">
    <source>
        <dbReference type="Proteomes" id="UP000095283"/>
    </source>
</evidence>
<keyword evidence="1" id="KW-0812">Transmembrane</keyword>
<keyword evidence="1" id="KW-0472">Membrane</keyword>
<evidence type="ECO:0000313" key="3">
    <source>
        <dbReference type="WBParaSite" id="Hba_01186"/>
    </source>
</evidence>
<evidence type="ECO:0000256" key="1">
    <source>
        <dbReference type="SAM" id="Phobius"/>
    </source>
</evidence>
<dbReference type="AlphaFoldDB" id="A0A1I7W962"/>
<accession>A0A1I7W962</accession>
<sequence>MSKSKKYLYIQLIIIYCKYFFITQLCHLLGILKFKLIIKYTYQFMVDVAAKMKQPPFNCSDCTEIDPVHIYLISTLIIFLRYLKLSVFYRLSHMQENLQMLCISTHYFALKSYKILQFLNCLILIRFFKHLENKDWNNLYKGKYLYCEKQREIVNKEIQLIEGKALKNLNCFMYGIIYSNSSYSYIRYPIFIGLFCLFYRSRRQEEERLNRLWQIPFNTLIKPTQKVRNEFSIVLFMLFIVTWFKSTVTSSRSLQSTITTSTKNNY</sequence>
<dbReference type="WBParaSite" id="Hba_01186">
    <property type="protein sequence ID" value="Hba_01186"/>
    <property type="gene ID" value="Hba_01186"/>
</dbReference>
<organism evidence="2 3">
    <name type="scientific">Heterorhabditis bacteriophora</name>
    <name type="common">Entomopathogenic nematode worm</name>
    <dbReference type="NCBI Taxonomy" id="37862"/>
    <lineage>
        <taxon>Eukaryota</taxon>
        <taxon>Metazoa</taxon>
        <taxon>Ecdysozoa</taxon>
        <taxon>Nematoda</taxon>
        <taxon>Chromadorea</taxon>
        <taxon>Rhabditida</taxon>
        <taxon>Rhabditina</taxon>
        <taxon>Rhabditomorpha</taxon>
        <taxon>Strongyloidea</taxon>
        <taxon>Heterorhabditidae</taxon>
        <taxon>Heterorhabditis</taxon>
    </lineage>
</organism>
<name>A0A1I7W962_HETBA</name>